<dbReference type="SUPFAM" id="SSF47413">
    <property type="entry name" value="lambda repressor-like DNA-binding domains"/>
    <property type="match status" value="1"/>
</dbReference>
<name>A0A4R8A406_9FIRM</name>
<dbReference type="Pfam" id="PF00356">
    <property type="entry name" value="LacI"/>
    <property type="match status" value="1"/>
</dbReference>
<sequence length="323" mass="36380">MASIKDVAKHANVGIATVSRVLNESGSVSKETRELVLQSIKALGYVPNELARNFQKRQTNFIGVIAPSLTHRFTSELLSQLERDLSDLGYFLLLFVSNRDVNKEIDYLERLKSQQVAGTIIVAPFISVERSYQFADLPLVAFDRIINPKIPCVHVDNYKAANDLSVRLLSKTKKKVCFVGFAADPKSDAQKRLLAFKDVCKKANREFTVFDMIGYASDFEFLSEVFQQTKDCDGYFFACDYHAQLFLNIALNHDIKIGKDIFVVSFDGLKGTKNIRPLLTTAVQDMPAISQALISALMRRINNDQDVPEEIEVPYYIQNGETC</sequence>
<dbReference type="PROSITE" id="PS50932">
    <property type="entry name" value="HTH_LACI_2"/>
    <property type="match status" value="1"/>
</dbReference>
<keyword evidence="4" id="KW-0804">Transcription</keyword>
<organism evidence="6 7">
    <name type="scientific">Breznakia blatticola</name>
    <dbReference type="NCBI Taxonomy" id="1754012"/>
    <lineage>
        <taxon>Bacteria</taxon>
        <taxon>Bacillati</taxon>
        <taxon>Bacillota</taxon>
        <taxon>Erysipelotrichia</taxon>
        <taxon>Erysipelotrichales</taxon>
        <taxon>Erysipelotrichaceae</taxon>
        <taxon>Breznakia</taxon>
    </lineage>
</organism>
<dbReference type="PANTHER" id="PTHR30146">
    <property type="entry name" value="LACI-RELATED TRANSCRIPTIONAL REPRESSOR"/>
    <property type="match status" value="1"/>
</dbReference>
<gene>
    <name evidence="6" type="ORF">EDD63_10570</name>
</gene>
<evidence type="ECO:0000256" key="3">
    <source>
        <dbReference type="ARBA" id="ARBA00023125"/>
    </source>
</evidence>
<keyword evidence="3" id="KW-0238">DNA-binding</keyword>
<evidence type="ECO:0000313" key="7">
    <source>
        <dbReference type="Proteomes" id="UP000294743"/>
    </source>
</evidence>
<dbReference type="PROSITE" id="PS00356">
    <property type="entry name" value="HTH_LACI_1"/>
    <property type="match status" value="1"/>
</dbReference>
<evidence type="ECO:0000256" key="1">
    <source>
        <dbReference type="ARBA" id="ARBA00022491"/>
    </source>
</evidence>
<evidence type="ECO:0000256" key="2">
    <source>
        <dbReference type="ARBA" id="ARBA00023015"/>
    </source>
</evidence>
<evidence type="ECO:0000256" key="4">
    <source>
        <dbReference type="ARBA" id="ARBA00023163"/>
    </source>
</evidence>
<evidence type="ECO:0000259" key="5">
    <source>
        <dbReference type="PROSITE" id="PS50932"/>
    </source>
</evidence>
<dbReference type="InterPro" id="IPR010982">
    <property type="entry name" value="Lambda_DNA-bd_dom_sf"/>
</dbReference>
<comment type="caution">
    <text evidence="6">The sequence shown here is derived from an EMBL/GenBank/DDBJ whole genome shotgun (WGS) entry which is preliminary data.</text>
</comment>
<dbReference type="GO" id="GO:0003700">
    <property type="term" value="F:DNA-binding transcription factor activity"/>
    <property type="evidence" value="ECO:0007669"/>
    <property type="project" value="TreeGrafter"/>
</dbReference>
<dbReference type="RefSeq" id="WP_134168273.1">
    <property type="nucleotide sequence ID" value="NZ_SODD01000005.1"/>
</dbReference>
<dbReference type="InterPro" id="IPR028082">
    <property type="entry name" value="Peripla_BP_I"/>
</dbReference>
<dbReference type="Gene3D" id="1.10.260.40">
    <property type="entry name" value="lambda repressor-like DNA-binding domains"/>
    <property type="match status" value="1"/>
</dbReference>
<dbReference type="Gene3D" id="3.40.50.2300">
    <property type="match status" value="2"/>
</dbReference>
<dbReference type="InterPro" id="IPR000843">
    <property type="entry name" value="HTH_LacI"/>
</dbReference>
<dbReference type="SUPFAM" id="SSF53822">
    <property type="entry name" value="Periplasmic binding protein-like I"/>
    <property type="match status" value="1"/>
</dbReference>
<dbReference type="AlphaFoldDB" id="A0A4R8A406"/>
<keyword evidence="2" id="KW-0805">Transcription regulation</keyword>
<evidence type="ECO:0000313" key="6">
    <source>
        <dbReference type="EMBL" id="TDW25337.1"/>
    </source>
</evidence>
<protein>
    <submittedName>
        <fullName evidence="6">LacI family transcriptional regulator</fullName>
    </submittedName>
</protein>
<keyword evidence="1" id="KW-0678">Repressor</keyword>
<dbReference type="Proteomes" id="UP000294743">
    <property type="component" value="Unassembled WGS sequence"/>
</dbReference>
<keyword evidence="7" id="KW-1185">Reference proteome</keyword>
<dbReference type="OrthoDB" id="369222at2"/>
<dbReference type="Pfam" id="PF00532">
    <property type="entry name" value="Peripla_BP_1"/>
    <property type="match status" value="1"/>
</dbReference>
<feature type="domain" description="HTH lacI-type" evidence="5">
    <location>
        <begin position="2"/>
        <end position="56"/>
    </location>
</feature>
<reference evidence="6 7" key="1">
    <citation type="submission" date="2019-03" db="EMBL/GenBank/DDBJ databases">
        <title>Genomic Encyclopedia of Type Strains, Phase IV (KMG-IV): sequencing the most valuable type-strain genomes for metagenomic binning, comparative biology and taxonomic classification.</title>
        <authorList>
            <person name="Goeker M."/>
        </authorList>
    </citation>
    <scope>NUCLEOTIDE SEQUENCE [LARGE SCALE GENOMIC DNA]</scope>
    <source>
        <strain evidence="6 7">DSM 28867</strain>
    </source>
</reference>
<accession>A0A4R8A406</accession>
<dbReference type="PANTHER" id="PTHR30146:SF95">
    <property type="entry name" value="RIBOSE OPERON REPRESSOR"/>
    <property type="match status" value="1"/>
</dbReference>
<dbReference type="InterPro" id="IPR001761">
    <property type="entry name" value="Peripla_BP/Lac1_sug-bd_dom"/>
</dbReference>
<dbReference type="SMART" id="SM00354">
    <property type="entry name" value="HTH_LACI"/>
    <property type="match status" value="1"/>
</dbReference>
<proteinExistence type="predicted"/>
<dbReference type="GO" id="GO:0000976">
    <property type="term" value="F:transcription cis-regulatory region binding"/>
    <property type="evidence" value="ECO:0007669"/>
    <property type="project" value="TreeGrafter"/>
</dbReference>
<dbReference type="EMBL" id="SODD01000005">
    <property type="protein sequence ID" value="TDW25337.1"/>
    <property type="molecule type" value="Genomic_DNA"/>
</dbReference>
<dbReference type="CDD" id="cd01392">
    <property type="entry name" value="HTH_LacI"/>
    <property type="match status" value="1"/>
</dbReference>